<comment type="pathway">
    <text evidence="4">Amine and polyamine degradation; putrescine degradation; 4-aminobutanoate from putrescine: step 4/4.</text>
</comment>
<keyword evidence="8" id="KW-1185">Reference proteome</keyword>
<reference evidence="7 8" key="1">
    <citation type="journal article" date="2010" name="BMC Genomics">
        <title>Metabolic flexibility revealed in the genome of the cyst-forming alpha-1 proteobacterium Rhodospirillum centenum.</title>
        <authorList>
            <person name="Lu Y.K."/>
            <person name="Marden J."/>
            <person name="Han M."/>
            <person name="Swingley W.D."/>
            <person name="Mastrian S.D."/>
            <person name="Chowdhury S.R."/>
            <person name="Hao J."/>
            <person name="Helmy T."/>
            <person name="Kim S."/>
            <person name="Kurdoglu A.A."/>
            <person name="Matthies H.J."/>
            <person name="Rollo D."/>
            <person name="Stothard P."/>
            <person name="Blankenship R.E."/>
            <person name="Bauer C.E."/>
            <person name="Touchman J.W."/>
        </authorList>
    </citation>
    <scope>NUCLEOTIDE SEQUENCE [LARGE SCALE GENOMIC DNA]</scope>
    <source>
        <strain evidence="8">ATCC 51521 / SW</strain>
    </source>
</reference>
<dbReference type="InterPro" id="IPR011697">
    <property type="entry name" value="Peptidase_C26"/>
</dbReference>
<comment type="function">
    <text evidence="3">Involved in the breakdown of putrescine via hydrolysis of the gamma-glutamyl linkage of gamma-glutamyl-gamma-aminobutyrate.</text>
</comment>
<dbReference type="RefSeq" id="WP_012567941.1">
    <property type="nucleotide sequence ID" value="NC_011420.2"/>
</dbReference>
<dbReference type="GO" id="GO:0033969">
    <property type="term" value="F:gamma-glutamyl-gamma-aminobutyrate hydrolase activity"/>
    <property type="evidence" value="ECO:0007669"/>
    <property type="project" value="UniProtKB-EC"/>
</dbReference>
<protein>
    <recommendedName>
        <fullName evidence="5">gamma-glutamyl-gamma-aminobutyrate hydrolase</fullName>
        <ecNumber evidence="5">3.5.1.94</ecNumber>
    </recommendedName>
</protein>
<dbReference type="KEGG" id="rce:RC1_2788"/>
<dbReference type="PANTHER" id="PTHR43235:SF1">
    <property type="entry name" value="GLUTAMINE AMIDOTRANSFERASE PB2B2.05-RELATED"/>
    <property type="match status" value="1"/>
</dbReference>
<dbReference type="InterPro" id="IPR044668">
    <property type="entry name" value="PuuD-like"/>
</dbReference>
<evidence type="ECO:0000256" key="6">
    <source>
        <dbReference type="SAM" id="MobiDB-lite"/>
    </source>
</evidence>
<feature type="compositionally biased region" description="Pro residues" evidence="6">
    <location>
        <begin position="1"/>
        <end position="15"/>
    </location>
</feature>
<dbReference type="eggNOG" id="COG2071">
    <property type="taxonomic scope" value="Bacteria"/>
</dbReference>
<dbReference type="CDD" id="cd01745">
    <property type="entry name" value="GATase1_2"/>
    <property type="match status" value="1"/>
</dbReference>
<dbReference type="OrthoDB" id="9813383at2"/>
<comment type="similarity">
    <text evidence="1">Belongs to the peptidase C26 family.</text>
</comment>
<comment type="catalytic activity">
    <reaction evidence="2">
        <text>4-(gamma-L-glutamylamino)butanoate + H2O = 4-aminobutanoate + L-glutamate</text>
        <dbReference type="Rhea" id="RHEA:19737"/>
        <dbReference type="ChEBI" id="CHEBI:15377"/>
        <dbReference type="ChEBI" id="CHEBI:29985"/>
        <dbReference type="ChEBI" id="CHEBI:58800"/>
        <dbReference type="ChEBI" id="CHEBI:59888"/>
        <dbReference type="EC" id="3.5.1.94"/>
    </reaction>
</comment>
<dbReference type="Proteomes" id="UP000001591">
    <property type="component" value="Chromosome"/>
</dbReference>
<dbReference type="PROSITE" id="PS51273">
    <property type="entry name" value="GATASE_TYPE_1"/>
    <property type="match status" value="1"/>
</dbReference>
<sequence length="268" mass="28447">MSLPIPPSPSRPAPSRPATIRPPVGIPACARTLGQHPFHVVGDKYVRAVSEGAGALPLVLPALGDWYDVDALLDRLDGLFFTGSPSNVHPAAYGRAPGTEAPPHDEARDATTLPLIRRALERGVPLLAVCRGFQELNVALGGTLHARVQEVPGMMDHREDKDAPVEVQYGPAHTVALAPEGRLAAITGRRELRVNSVHSQGIDRLAPGLVVEGTAPDGLIEAVRVEGAPFALAVQWHPEWRFRDDPASTALLAAFGAAVRDHAAARGR</sequence>
<dbReference type="Pfam" id="PF07722">
    <property type="entry name" value="Peptidase_C26"/>
    <property type="match status" value="1"/>
</dbReference>
<evidence type="ECO:0000256" key="3">
    <source>
        <dbReference type="ARBA" id="ARBA00055068"/>
    </source>
</evidence>
<evidence type="ECO:0000313" key="8">
    <source>
        <dbReference type="Proteomes" id="UP000001591"/>
    </source>
</evidence>
<dbReference type="InterPro" id="IPR029062">
    <property type="entry name" value="Class_I_gatase-like"/>
</dbReference>
<proteinExistence type="inferred from homology"/>
<dbReference type="FunFam" id="3.40.50.880:FF:000030">
    <property type="entry name" value="Gamma-glutamyl-gamma-aminobutyrate hydrolase PuuD"/>
    <property type="match status" value="1"/>
</dbReference>
<evidence type="ECO:0000313" key="7">
    <source>
        <dbReference type="EMBL" id="ACJ00161.1"/>
    </source>
</evidence>
<dbReference type="SUPFAM" id="SSF52317">
    <property type="entry name" value="Class I glutamine amidotransferase-like"/>
    <property type="match status" value="1"/>
</dbReference>
<evidence type="ECO:0000256" key="5">
    <source>
        <dbReference type="ARBA" id="ARBA00066788"/>
    </source>
</evidence>
<dbReference type="AlphaFoldDB" id="B6IV37"/>
<evidence type="ECO:0000256" key="4">
    <source>
        <dbReference type="ARBA" id="ARBA00060634"/>
    </source>
</evidence>
<evidence type="ECO:0000256" key="2">
    <source>
        <dbReference type="ARBA" id="ARBA00052718"/>
    </source>
</evidence>
<dbReference type="EMBL" id="CP000613">
    <property type="protein sequence ID" value="ACJ00161.1"/>
    <property type="molecule type" value="Genomic_DNA"/>
</dbReference>
<organism evidence="7 8">
    <name type="scientific">Rhodospirillum centenum (strain ATCC 51521 / SW)</name>
    <dbReference type="NCBI Taxonomy" id="414684"/>
    <lineage>
        <taxon>Bacteria</taxon>
        <taxon>Pseudomonadati</taxon>
        <taxon>Pseudomonadota</taxon>
        <taxon>Alphaproteobacteria</taxon>
        <taxon>Rhodospirillales</taxon>
        <taxon>Rhodospirillaceae</taxon>
        <taxon>Rhodospirillum</taxon>
    </lineage>
</organism>
<accession>B6IV37</accession>
<dbReference type="GO" id="GO:0006598">
    <property type="term" value="P:polyamine catabolic process"/>
    <property type="evidence" value="ECO:0007669"/>
    <property type="project" value="TreeGrafter"/>
</dbReference>
<dbReference type="PANTHER" id="PTHR43235">
    <property type="entry name" value="GLUTAMINE AMIDOTRANSFERASE PB2B2.05-RELATED"/>
    <property type="match status" value="1"/>
</dbReference>
<dbReference type="MEROPS" id="C26.961"/>
<dbReference type="HOGENOM" id="CLU_030756_0_0_5"/>
<gene>
    <name evidence="7" type="ordered locus">RC1_2788</name>
</gene>
<name>B6IV37_RHOCS</name>
<feature type="region of interest" description="Disordered" evidence="6">
    <location>
        <begin position="1"/>
        <end position="21"/>
    </location>
</feature>
<dbReference type="STRING" id="414684.RC1_2788"/>
<dbReference type="EC" id="3.5.1.94" evidence="5"/>
<dbReference type="Gene3D" id="3.40.50.880">
    <property type="match status" value="1"/>
</dbReference>
<dbReference type="GO" id="GO:0005829">
    <property type="term" value="C:cytosol"/>
    <property type="evidence" value="ECO:0007669"/>
    <property type="project" value="TreeGrafter"/>
</dbReference>
<evidence type="ECO:0000256" key="1">
    <source>
        <dbReference type="ARBA" id="ARBA00011083"/>
    </source>
</evidence>